<keyword evidence="2" id="KW-0732">Signal</keyword>
<evidence type="ECO:0000313" key="4">
    <source>
        <dbReference type="Proteomes" id="UP000315995"/>
    </source>
</evidence>
<keyword evidence="4" id="KW-1185">Reference proteome</keyword>
<accession>A0A4Y6PRS7</accession>
<dbReference type="AlphaFoldDB" id="A0A4Y6PRS7"/>
<reference evidence="3 4" key="1">
    <citation type="submission" date="2019-06" db="EMBL/GenBank/DDBJ databases">
        <title>Persicimonas caeni gen. nov., sp. nov., a predatory bacterium isolated from solar saltern.</title>
        <authorList>
            <person name="Wang S."/>
        </authorList>
    </citation>
    <scope>NUCLEOTIDE SEQUENCE [LARGE SCALE GENOMIC DNA]</scope>
    <source>
        <strain evidence="3 4">YN101</strain>
    </source>
</reference>
<accession>A0A5B8Y2Y8</accession>
<evidence type="ECO:0000313" key="3">
    <source>
        <dbReference type="EMBL" id="QDG51021.1"/>
    </source>
</evidence>
<dbReference type="Proteomes" id="UP000315995">
    <property type="component" value="Chromosome"/>
</dbReference>
<dbReference type="RefSeq" id="WP_141197511.1">
    <property type="nucleotide sequence ID" value="NZ_CP041186.1"/>
</dbReference>
<gene>
    <name evidence="3" type="ORF">FIV42_09840</name>
</gene>
<proteinExistence type="predicted"/>
<sequence>MADMTPSRPRIFLLASFLVMLLIPSATFAQGSMDFGVEEVEEEESEGQDGAAEDDGTMTFGAEEVQEEPQDTAATDSYTVAVVAIPSEAIDRDQRIELQQKMLDAVSLDPNYRAQDGAPVLNGLEANGIASCVTEPLCLSGVGQDAGVDRILIGRVEQKARGLSLNVDLFDVNDKLFVKYTSVDRLGNFDSVLDSVEPAMKDIFDIRVERKGPNYGEEGDSGTVQKILAWTAAGLSVASLGAGIYFGMEASDGEDAIIGSKNAGGQFTISQAEAQQMLRDVEGDALTANVLYGASAGLAVISGILFYVESGSDVAAPEGRRRAGLLDRVDIQPSFGVDNVGLGASFKF</sequence>
<evidence type="ECO:0008006" key="5">
    <source>
        <dbReference type="Google" id="ProtNLM"/>
    </source>
</evidence>
<dbReference type="OrthoDB" id="5489550at2"/>
<feature type="chain" id="PRO_5030106318" description="DUF5683 domain-containing protein" evidence="2">
    <location>
        <begin position="30"/>
        <end position="348"/>
    </location>
</feature>
<feature type="signal peptide" evidence="2">
    <location>
        <begin position="1"/>
        <end position="29"/>
    </location>
</feature>
<evidence type="ECO:0000256" key="2">
    <source>
        <dbReference type="SAM" id="SignalP"/>
    </source>
</evidence>
<protein>
    <recommendedName>
        <fullName evidence="5">DUF5683 domain-containing protein</fullName>
    </recommendedName>
</protein>
<dbReference type="EMBL" id="CP041186">
    <property type="protein sequence ID" value="QDG51021.1"/>
    <property type="molecule type" value="Genomic_DNA"/>
</dbReference>
<organism evidence="3 4">
    <name type="scientific">Persicimonas caeni</name>
    <dbReference type="NCBI Taxonomy" id="2292766"/>
    <lineage>
        <taxon>Bacteria</taxon>
        <taxon>Deltaproteobacteria</taxon>
        <taxon>Bradymonadales</taxon>
        <taxon>Bradymonadaceae</taxon>
        <taxon>Persicimonas</taxon>
    </lineage>
</organism>
<name>A0A4Y6PRS7_PERCE</name>
<evidence type="ECO:0000256" key="1">
    <source>
        <dbReference type="SAM" id="MobiDB-lite"/>
    </source>
</evidence>
<feature type="region of interest" description="Disordered" evidence="1">
    <location>
        <begin position="37"/>
        <end position="56"/>
    </location>
</feature>